<proteinExistence type="predicted"/>
<reference evidence="2 3" key="1">
    <citation type="submission" date="2019-09" db="EMBL/GenBank/DDBJ databases">
        <authorList>
            <person name="Depoorter E."/>
        </authorList>
    </citation>
    <scope>NUCLEOTIDE SEQUENCE [LARGE SCALE GENOMIC DNA]</scope>
    <source>
        <strain evidence="2">R-71171</strain>
    </source>
</reference>
<protein>
    <submittedName>
        <fullName evidence="2">Uncharacterized protein</fullName>
    </submittedName>
</protein>
<organism evidence="2 3">
    <name type="scientific">Burkholderia contaminans</name>
    <dbReference type="NCBI Taxonomy" id="488447"/>
    <lineage>
        <taxon>Bacteria</taxon>
        <taxon>Pseudomonadati</taxon>
        <taxon>Pseudomonadota</taxon>
        <taxon>Betaproteobacteria</taxon>
        <taxon>Burkholderiales</taxon>
        <taxon>Burkholderiaceae</taxon>
        <taxon>Burkholderia</taxon>
        <taxon>Burkholderia cepacia complex</taxon>
    </lineage>
</organism>
<feature type="region of interest" description="Disordered" evidence="1">
    <location>
        <begin position="1"/>
        <end position="75"/>
    </location>
</feature>
<sequence length="75" mass="8207">MTPDPAQWLQRPEPPLSDIGPDPEPPDPDDVPPDMPEPYRQPEGDPPGHAPPEREPPVHTPPMGAVSRTRHEASP</sequence>
<dbReference type="RefSeq" id="WP_174971354.1">
    <property type="nucleotide sequence ID" value="NZ_CABVQT010000001.1"/>
</dbReference>
<name>A0A6P2VVL9_9BURK</name>
<evidence type="ECO:0000256" key="1">
    <source>
        <dbReference type="SAM" id="MobiDB-lite"/>
    </source>
</evidence>
<gene>
    <name evidence="2" type="ORF">BCO71171_00626</name>
</gene>
<evidence type="ECO:0000313" key="3">
    <source>
        <dbReference type="Proteomes" id="UP000494182"/>
    </source>
</evidence>
<evidence type="ECO:0000313" key="2">
    <source>
        <dbReference type="EMBL" id="VWC83305.1"/>
    </source>
</evidence>
<dbReference type="EMBL" id="CABVQT010000001">
    <property type="protein sequence ID" value="VWC83305.1"/>
    <property type="molecule type" value="Genomic_DNA"/>
</dbReference>
<dbReference type="Proteomes" id="UP000494182">
    <property type="component" value="Unassembled WGS sequence"/>
</dbReference>
<dbReference type="AlphaFoldDB" id="A0A6P2VVL9"/>
<accession>A0A6P2VVL9</accession>